<evidence type="ECO:0000256" key="1">
    <source>
        <dbReference type="SAM" id="MobiDB-lite"/>
    </source>
</evidence>
<name>A0ABV0K1M5_9CYAN</name>
<sequence>MMNNEFRILIEAYTQASNDGDTATAETLMKELDGIVVLSQHDRLNTEKNKGWTVGSTRRDSLPQSRQPRQRGIKDEH</sequence>
<feature type="region of interest" description="Disordered" evidence="1">
    <location>
        <begin position="46"/>
        <end position="77"/>
    </location>
</feature>
<proteinExistence type="predicted"/>
<evidence type="ECO:0000313" key="2">
    <source>
        <dbReference type="EMBL" id="MEP0946613.1"/>
    </source>
</evidence>
<evidence type="ECO:0000313" key="3">
    <source>
        <dbReference type="Proteomes" id="UP001482513"/>
    </source>
</evidence>
<organism evidence="2 3">
    <name type="scientific">Leptolyngbya subtilissima DQ-A4</name>
    <dbReference type="NCBI Taxonomy" id="2933933"/>
    <lineage>
        <taxon>Bacteria</taxon>
        <taxon>Bacillati</taxon>
        <taxon>Cyanobacteriota</taxon>
        <taxon>Cyanophyceae</taxon>
        <taxon>Leptolyngbyales</taxon>
        <taxon>Leptolyngbyaceae</taxon>
        <taxon>Leptolyngbya group</taxon>
        <taxon>Leptolyngbya</taxon>
    </lineage>
</organism>
<accession>A0ABV0K1M5</accession>
<keyword evidence="3" id="KW-1185">Reference proteome</keyword>
<comment type="caution">
    <text evidence="2">The sequence shown here is derived from an EMBL/GenBank/DDBJ whole genome shotgun (WGS) entry which is preliminary data.</text>
</comment>
<reference evidence="2 3" key="1">
    <citation type="submission" date="2022-04" db="EMBL/GenBank/DDBJ databases">
        <title>Positive selection, recombination, and allopatry shape intraspecific diversity of widespread and dominant cyanobacteria.</title>
        <authorList>
            <person name="Wei J."/>
            <person name="Shu W."/>
            <person name="Hu C."/>
        </authorList>
    </citation>
    <scope>NUCLEOTIDE SEQUENCE [LARGE SCALE GENOMIC DNA]</scope>
    <source>
        <strain evidence="2 3">DQ-A4</strain>
    </source>
</reference>
<protein>
    <submittedName>
        <fullName evidence="2">Uncharacterized protein</fullName>
    </submittedName>
</protein>
<dbReference type="Proteomes" id="UP001482513">
    <property type="component" value="Unassembled WGS sequence"/>
</dbReference>
<gene>
    <name evidence="2" type="ORF">NC992_06995</name>
</gene>
<dbReference type="EMBL" id="JAMPKX010000002">
    <property type="protein sequence ID" value="MEP0946613.1"/>
    <property type="molecule type" value="Genomic_DNA"/>
</dbReference>